<accession>A0A481YWZ5</accession>
<evidence type="ECO:0000256" key="1">
    <source>
        <dbReference type="ARBA" id="ARBA00001913"/>
    </source>
</evidence>
<dbReference type="EMBL" id="MK500351">
    <property type="protein sequence ID" value="QBK87411.1"/>
    <property type="molecule type" value="Genomic_DNA"/>
</dbReference>
<keyword evidence="6" id="KW-0106">Calcium</keyword>
<dbReference type="PANTHER" id="PTHR14218:SF15">
    <property type="entry name" value="TRIPEPTIDYL-PEPTIDASE 1"/>
    <property type="match status" value="1"/>
</dbReference>
<dbReference type="InterPro" id="IPR030400">
    <property type="entry name" value="Sedolisin_dom"/>
</dbReference>
<dbReference type="Gene3D" id="3.40.50.200">
    <property type="entry name" value="Peptidase S8/S53 domain"/>
    <property type="match status" value="1"/>
</dbReference>
<evidence type="ECO:0000259" key="8">
    <source>
        <dbReference type="PROSITE" id="PS51695"/>
    </source>
</evidence>
<dbReference type="Pfam" id="PF09286">
    <property type="entry name" value="Pro-kuma_activ"/>
    <property type="match status" value="1"/>
</dbReference>
<dbReference type="SUPFAM" id="SSF54897">
    <property type="entry name" value="Protease propeptides/inhibitors"/>
    <property type="match status" value="1"/>
</dbReference>
<keyword evidence="3" id="KW-0479">Metal-binding</keyword>
<proteinExistence type="predicted"/>
<dbReference type="InterPro" id="IPR015366">
    <property type="entry name" value="S53_propep"/>
</dbReference>
<evidence type="ECO:0000256" key="3">
    <source>
        <dbReference type="ARBA" id="ARBA00022723"/>
    </source>
</evidence>
<comment type="cofactor">
    <cofactor evidence="1">
        <name>Ca(2+)</name>
        <dbReference type="ChEBI" id="CHEBI:29108"/>
    </cofactor>
</comment>
<evidence type="ECO:0000256" key="2">
    <source>
        <dbReference type="ARBA" id="ARBA00022670"/>
    </source>
</evidence>
<evidence type="ECO:0000256" key="7">
    <source>
        <dbReference type="ARBA" id="ARBA00023145"/>
    </source>
</evidence>
<protein>
    <submittedName>
        <fullName evidence="9">Peptidase S53</fullName>
    </submittedName>
</protein>
<dbReference type="InterPro" id="IPR036852">
    <property type="entry name" value="Peptidase_S8/S53_dom_sf"/>
</dbReference>
<dbReference type="CDD" id="cd04056">
    <property type="entry name" value="Peptidases_S53"/>
    <property type="match status" value="1"/>
</dbReference>
<dbReference type="GO" id="GO:0006508">
    <property type="term" value="P:proteolysis"/>
    <property type="evidence" value="ECO:0007669"/>
    <property type="project" value="UniProtKB-KW"/>
</dbReference>
<keyword evidence="2" id="KW-0645">Protease</keyword>
<dbReference type="InterPro" id="IPR050819">
    <property type="entry name" value="Tripeptidyl-peptidase_I"/>
</dbReference>
<feature type="domain" description="Peptidase S53" evidence="8">
    <location>
        <begin position="141"/>
        <end position="528"/>
    </location>
</feature>
<dbReference type="PANTHER" id="PTHR14218">
    <property type="entry name" value="PROTEASE S8 TRIPEPTIDYL PEPTIDASE I CLN2"/>
    <property type="match status" value="1"/>
</dbReference>
<keyword evidence="4" id="KW-0378">Hydrolase</keyword>
<dbReference type="PROSITE" id="PS51695">
    <property type="entry name" value="SEDOLISIN"/>
    <property type="match status" value="1"/>
</dbReference>
<dbReference type="GO" id="GO:0046872">
    <property type="term" value="F:metal ion binding"/>
    <property type="evidence" value="ECO:0007669"/>
    <property type="project" value="UniProtKB-KW"/>
</dbReference>
<keyword evidence="5" id="KW-0720">Serine protease</keyword>
<sequence>MKLDLFIIVALVLYTSATDVHIALRQQNLYELYDNAWSVSDPRSPNFLQFWTEEEIRDLVSPPLKVRREIVNWLHTIGVSPQVIQDRGDSIVFPYDPVYAKRLMTTKPTLRVAETIDMIIGLEPGSRIIRSALRGTDEPGYVGREVIERLYNVSSLSGSVDIGVVQYEGGDGFSQSDLRAYQAANGLVQKNVSAKHIIGTKAGPGGEGELDIQMISNLAGANLWFISISGWIYDFASEFFTWKQYPTVLSHSYGWAEDDQCLIVKCTNFTSADYIRRTNTELAKIALKGVTLLVSSGDAGSPGRTAEICTGKPKTNPIFPGSSPWVVSVGATYIIANSTFIQNLYTTPLCQKHGCVSGTLEEETVFNMTQWTSGSGFGIYSEARNKWQNVAVKAYLNSGVHLPPESAYNRHGRAYPDISTVGHNCAVYMYGGLRKEDGTSCSSPVMAALVGYISSRLNTRLGVFTPLLYDLYYTEPGTFNDITVGHSECTEAECCNANWGFEATKGWDAASGLGTPNVDRIVEKLGKYILS</sequence>
<dbReference type="PROSITE" id="PS00138">
    <property type="entry name" value="SUBTILASE_SER"/>
    <property type="match status" value="1"/>
</dbReference>
<dbReference type="GO" id="GO:0004252">
    <property type="term" value="F:serine-type endopeptidase activity"/>
    <property type="evidence" value="ECO:0007669"/>
    <property type="project" value="InterPro"/>
</dbReference>
<dbReference type="InterPro" id="IPR023828">
    <property type="entry name" value="Peptidase_S8_Ser-AS"/>
</dbReference>
<organism evidence="9">
    <name type="scientific">Marseillevirus LCMAC201</name>
    <dbReference type="NCBI Taxonomy" id="2506605"/>
    <lineage>
        <taxon>Viruses</taxon>
        <taxon>Varidnaviria</taxon>
        <taxon>Bamfordvirae</taxon>
        <taxon>Nucleocytoviricota</taxon>
        <taxon>Megaviricetes</taxon>
        <taxon>Pimascovirales</taxon>
        <taxon>Pimascovirales incertae sedis</taxon>
        <taxon>Marseilleviridae</taxon>
    </lineage>
</organism>
<evidence type="ECO:0000256" key="4">
    <source>
        <dbReference type="ARBA" id="ARBA00022801"/>
    </source>
</evidence>
<evidence type="ECO:0000256" key="6">
    <source>
        <dbReference type="ARBA" id="ARBA00022837"/>
    </source>
</evidence>
<reference evidence="9" key="1">
    <citation type="journal article" date="2019" name="MBio">
        <title>Virus Genomes from Deep Sea Sediments Expand the Ocean Megavirome and Support Independent Origins of Viral Gigantism.</title>
        <authorList>
            <person name="Backstrom D."/>
            <person name="Yutin N."/>
            <person name="Jorgensen S.L."/>
            <person name="Dharamshi J."/>
            <person name="Homa F."/>
            <person name="Zaremba-Niedwiedzka K."/>
            <person name="Spang A."/>
            <person name="Wolf Y.I."/>
            <person name="Koonin E.V."/>
            <person name="Ettema T.J."/>
        </authorList>
    </citation>
    <scope>NUCLEOTIDE SEQUENCE</scope>
</reference>
<name>A0A481YWZ5_9VIRU</name>
<evidence type="ECO:0000313" key="9">
    <source>
        <dbReference type="EMBL" id="QBK87411.1"/>
    </source>
</evidence>
<dbReference type="SUPFAM" id="SSF52743">
    <property type="entry name" value="Subtilisin-like"/>
    <property type="match status" value="1"/>
</dbReference>
<keyword evidence="7" id="KW-0865">Zymogen</keyword>
<evidence type="ECO:0000256" key="5">
    <source>
        <dbReference type="ARBA" id="ARBA00022825"/>
    </source>
</evidence>
<gene>
    <name evidence="9" type="ORF">LCMAC201_03210</name>
</gene>
<dbReference type="GO" id="GO:0008240">
    <property type="term" value="F:tripeptidyl-peptidase activity"/>
    <property type="evidence" value="ECO:0007669"/>
    <property type="project" value="TreeGrafter"/>
</dbReference>